<gene>
    <name evidence="1" type="ordered locus">Halsa_0609</name>
</gene>
<dbReference type="OrthoDB" id="9794907at2"/>
<evidence type="ECO:0000313" key="2">
    <source>
        <dbReference type="Proteomes" id="UP000007434"/>
    </source>
</evidence>
<dbReference type="Proteomes" id="UP000007434">
    <property type="component" value="Chromosome"/>
</dbReference>
<dbReference type="PANTHER" id="PTHR43393:SF3">
    <property type="entry name" value="LYSINE DECARBOXYLASE-LIKE PROTEIN"/>
    <property type="match status" value="1"/>
</dbReference>
<dbReference type="KEGG" id="has:Halsa_0609"/>
<dbReference type="EMBL" id="CP002304">
    <property type="protein sequence ID" value="ADQ14065.1"/>
    <property type="molecule type" value="Genomic_DNA"/>
</dbReference>
<evidence type="ECO:0008006" key="3">
    <source>
        <dbReference type="Google" id="ProtNLM"/>
    </source>
</evidence>
<dbReference type="SUPFAM" id="SSF102405">
    <property type="entry name" value="MCP/YpsA-like"/>
    <property type="match status" value="1"/>
</dbReference>
<proteinExistence type="predicted"/>
<dbReference type="InterPro" id="IPR041164">
    <property type="entry name" value="LDcluster4"/>
</dbReference>
<dbReference type="AlphaFoldDB" id="E4RLY2"/>
<dbReference type="RefSeq" id="WP_013405160.1">
    <property type="nucleotide sequence ID" value="NC_014654.1"/>
</dbReference>
<dbReference type="InterPro" id="IPR005268">
    <property type="entry name" value="CHP00725"/>
</dbReference>
<dbReference type="GO" id="GO:0005829">
    <property type="term" value="C:cytosol"/>
    <property type="evidence" value="ECO:0007669"/>
    <property type="project" value="TreeGrafter"/>
</dbReference>
<dbReference type="PANTHER" id="PTHR43393">
    <property type="entry name" value="CYTOKININ RIBOSIDE 5'-MONOPHOSPHATE PHOSPHORIBOHYDROLASE"/>
    <property type="match status" value="1"/>
</dbReference>
<dbReference type="Pfam" id="PF18306">
    <property type="entry name" value="LDcluster4"/>
    <property type="match status" value="1"/>
</dbReference>
<sequence>MNIGVIGSSVCSNQTYETAVEIGSLIAEQGAVLVCGGRSGVMEGAAEGALKKDGTTVGILPGMDRQQANEFVKYPVATGIGQARNLIVVLNSDVVIAVEGKYGTLSEIALALKHGISVVSLNSWDLSKITLDNSINKFFFKVETAEEAVGKACQLGEKRKR</sequence>
<dbReference type="Gene3D" id="3.40.50.450">
    <property type="match status" value="1"/>
</dbReference>
<accession>E4RLY2</accession>
<dbReference type="NCBIfam" id="TIGR00725">
    <property type="entry name" value="TIGR00725 family protein"/>
    <property type="match status" value="1"/>
</dbReference>
<protein>
    <recommendedName>
        <fullName evidence="3">TIGR00725 family protein</fullName>
    </recommendedName>
</protein>
<name>E4RLY2_HALHG</name>
<reference evidence="1 2" key="2">
    <citation type="journal article" date="2011" name="J. Bacteriol.">
        <title>Complete Genome Sequence of the Haloalkaliphilic, Hydrogen Producing Halanaerobium hydrogenoformans.</title>
        <authorList>
            <person name="Brown S.D."/>
            <person name="Begemann M.B."/>
            <person name="Mormile M.R."/>
            <person name="Wall J.D."/>
            <person name="Han C.S."/>
            <person name="Goodwin L.A."/>
            <person name="Pitluck S."/>
            <person name="Land M.L."/>
            <person name="Hauser L.J."/>
            <person name="Elias D.A."/>
        </authorList>
    </citation>
    <scope>NUCLEOTIDE SEQUENCE [LARGE SCALE GENOMIC DNA]</scope>
    <source>
        <strain evidence="2">sapolanicus</strain>
    </source>
</reference>
<keyword evidence="2" id="KW-1185">Reference proteome</keyword>
<reference evidence="1 2" key="1">
    <citation type="submission" date="2010-11" db="EMBL/GenBank/DDBJ databases">
        <title>Complete sequence of Halanaerobium sp. sapolanicus.</title>
        <authorList>
            <consortium name="US DOE Joint Genome Institute"/>
            <person name="Lucas S."/>
            <person name="Copeland A."/>
            <person name="Lapidus A."/>
            <person name="Cheng J.-F."/>
            <person name="Bruce D."/>
            <person name="Goodwin L."/>
            <person name="Pitluck S."/>
            <person name="Davenport K."/>
            <person name="Detter J.C."/>
            <person name="Han C."/>
            <person name="Tapia R."/>
            <person name="Land M."/>
            <person name="Hauser L."/>
            <person name="Jeffries C."/>
            <person name="Kyrpides N."/>
            <person name="Ivanova N."/>
            <person name="Mikhailova N."/>
            <person name="Begemann M.B."/>
            <person name="Mormile M.R."/>
            <person name="Wall J.D."/>
            <person name="Elias D.A."/>
            <person name="Woyke T."/>
        </authorList>
    </citation>
    <scope>NUCLEOTIDE SEQUENCE [LARGE SCALE GENOMIC DNA]</scope>
    <source>
        <strain evidence="2">sapolanicus</strain>
    </source>
</reference>
<dbReference type="InterPro" id="IPR052341">
    <property type="entry name" value="LOG_family_nucleotidases"/>
</dbReference>
<organism evidence="1 2">
    <name type="scientific">Halanaerobium hydrogeniformans</name>
    <name type="common">Halanaerobium sp. (strain sapolanicus)</name>
    <dbReference type="NCBI Taxonomy" id="656519"/>
    <lineage>
        <taxon>Bacteria</taxon>
        <taxon>Bacillati</taxon>
        <taxon>Bacillota</taxon>
        <taxon>Clostridia</taxon>
        <taxon>Halanaerobiales</taxon>
        <taxon>Halanaerobiaceae</taxon>
        <taxon>Halanaerobium</taxon>
    </lineage>
</organism>
<dbReference type="HOGENOM" id="CLU_107614_1_1_9"/>
<evidence type="ECO:0000313" key="1">
    <source>
        <dbReference type="EMBL" id="ADQ14065.1"/>
    </source>
</evidence>
<dbReference type="eggNOG" id="COG1611">
    <property type="taxonomic scope" value="Bacteria"/>
</dbReference>